<feature type="transmembrane region" description="Helical" evidence="12">
    <location>
        <begin position="190"/>
        <end position="207"/>
    </location>
</feature>
<evidence type="ECO:0000256" key="3">
    <source>
        <dbReference type="ARBA" id="ARBA00022670"/>
    </source>
</evidence>
<keyword evidence="7 11" id="KW-0862">Zinc</keyword>
<feature type="transmembrane region" description="Helical" evidence="12">
    <location>
        <begin position="15"/>
        <end position="34"/>
    </location>
</feature>
<evidence type="ECO:0000313" key="14">
    <source>
        <dbReference type="EMBL" id="MBW4360197.1"/>
    </source>
</evidence>
<keyword evidence="5" id="KW-0479">Metal-binding</keyword>
<feature type="transmembrane region" description="Helical" evidence="12">
    <location>
        <begin position="227"/>
        <end position="246"/>
    </location>
</feature>
<feature type="domain" description="Peptidase M48" evidence="13">
    <location>
        <begin position="139"/>
        <end position="299"/>
    </location>
</feature>
<comment type="similarity">
    <text evidence="11">Belongs to the peptidase M48 family.</text>
</comment>
<sequence>MSETIITLLLKSLKISSAFTFLQVIVIYIPYLFIGKIKRKIISQLLFFNVFDFILSGIYLFIVIFIFQLLGIVDDNSLFKTQHPVLYFMLGGFAMTLANSFFALLFPIILKNQTNRLEVLPKYSQLLQNKFGAVIPVYTTKKKCINAFAIGFFSTNKIIVLGNELIANCDEDEIEAILFHEYAHHKNKDLIHFYLLLIFSCLFFLFFRENFMMLLKSILPLINEGLAIAIYGGLYGLIFSIIFSRISHNAEYNADSFSAQNTSNNSMVEALRKISFFTEHLIDKGGMTHPSLIKRIDNIIGTKK</sequence>
<dbReference type="InterPro" id="IPR001915">
    <property type="entry name" value="Peptidase_M48"/>
</dbReference>
<evidence type="ECO:0000259" key="13">
    <source>
        <dbReference type="Pfam" id="PF01435"/>
    </source>
</evidence>
<keyword evidence="2" id="KW-1003">Cell membrane</keyword>
<dbReference type="PANTHER" id="PTHR43221:SF1">
    <property type="entry name" value="PROTEASE HTPX"/>
    <property type="match status" value="1"/>
</dbReference>
<comment type="caution">
    <text evidence="14">The sequence shown here is derived from an EMBL/GenBank/DDBJ whole genome shotgun (WGS) entry which is preliminary data.</text>
</comment>
<comment type="cofactor">
    <cofactor evidence="11">
        <name>Zn(2+)</name>
        <dbReference type="ChEBI" id="CHEBI:29105"/>
    </cofactor>
    <text evidence="11">Binds 1 zinc ion per subunit.</text>
</comment>
<organism evidence="14 15">
    <name type="scientific">Flavobacterium taihuense</name>
    <dbReference type="NCBI Taxonomy" id="2857508"/>
    <lineage>
        <taxon>Bacteria</taxon>
        <taxon>Pseudomonadati</taxon>
        <taxon>Bacteroidota</taxon>
        <taxon>Flavobacteriia</taxon>
        <taxon>Flavobacteriales</taxon>
        <taxon>Flavobacteriaceae</taxon>
        <taxon>Flavobacterium</taxon>
    </lineage>
</organism>
<evidence type="ECO:0000256" key="12">
    <source>
        <dbReference type="SAM" id="Phobius"/>
    </source>
</evidence>
<gene>
    <name evidence="14" type="ORF">KZH69_06840</name>
</gene>
<accession>A0ABS6XU59</accession>
<dbReference type="GO" id="GO:0008237">
    <property type="term" value="F:metallopeptidase activity"/>
    <property type="evidence" value="ECO:0007669"/>
    <property type="project" value="UniProtKB-KW"/>
</dbReference>
<evidence type="ECO:0000256" key="6">
    <source>
        <dbReference type="ARBA" id="ARBA00022801"/>
    </source>
</evidence>
<evidence type="ECO:0000256" key="10">
    <source>
        <dbReference type="ARBA" id="ARBA00023136"/>
    </source>
</evidence>
<reference evidence="14 15" key="1">
    <citation type="submission" date="2021-07" db="EMBL/GenBank/DDBJ databases">
        <title>Flavobacterium sp. nov. isolated from sediment on the Taihu Lake.</title>
        <authorList>
            <person name="Qu J.-H."/>
        </authorList>
    </citation>
    <scope>NUCLEOTIDE SEQUENCE [LARGE SCALE GENOMIC DNA]</scope>
    <source>
        <strain evidence="14 15">NAS39</strain>
    </source>
</reference>
<dbReference type="EC" id="3.4.24.-" evidence="14"/>
<proteinExistence type="inferred from homology"/>
<keyword evidence="6 11" id="KW-0378">Hydrolase</keyword>
<keyword evidence="9 11" id="KW-0482">Metalloprotease</keyword>
<dbReference type="RefSeq" id="WP_219316713.1">
    <property type="nucleotide sequence ID" value="NZ_JAHWYN010000005.1"/>
</dbReference>
<evidence type="ECO:0000256" key="2">
    <source>
        <dbReference type="ARBA" id="ARBA00022475"/>
    </source>
</evidence>
<keyword evidence="4 12" id="KW-0812">Transmembrane</keyword>
<dbReference type="EMBL" id="JAHWYN010000005">
    <property type="protein sequence ID" value="MBW4360197.1"/>
    <property type="molecule type" value="Genomic_DNA"/>
</dbReference>
<dbReference type="Pfam" id="PF01435">
    <property type="entry name" value="Peptidase_M48"/>
    <property type="match status" value="1"/>
</dbReference>
<feature type="transmembrane region" description="Helical" evidence="12">
    <location>
        <begin position="46"/>
        <end position="73"/>
    </location>
</feature>
<name>A0ABS6XU59_9FLAO</name>
<evidence type="ECO:0000256" key="7">
    <source>
        <dbReference type="ARBA" id="ARBA00022833"/>
    </source>
</evidence>
<dbReference type="InterPro" id="IPR050083">
    <property type="entry name" value="HtpX_protease"/>
</dbReference>
<keyword evidence="3 11" id="KW-0645">Protease</keyword>
<evidence type="ECO:0000256" key="1">
    <source>
        <dbReference type="ARBA" id="ARBA00004651"/>
    </source>
</evidence>
<protein>
    <submittedName>
        <fullName evidence="14">M48 family metalloprotease</fullName>
        <ecNumber evidence="14">3.4.24.-</ecNumber>
    </submittedName>
</protein>
<evidence type="ECO:0000256" key="4">
    <source>
        <dbReference type="ARBA" id="ARBA00022692"/>
    </source>
</evidence>
<keyword evidence="10 12" id="KW-0472">Membrane</keyword>
<dbReference type="PANTHER" id="PTHR43221">
    <property type="entry name" value="PROTEASE HTPX"/>
    <property type="match status" value="1"/>
</dbReference>
<evidence type="ECO:0000256" key="11">
    <source>
        <dbReference type="RuleBase" id="RU003983"/>
    </source>
</evidence>
<evidence type="ECO:0000256" key="5">
    <source>
        <dbReference type="ARBA" id="ARBA00022723"/>
    </source>
</evidence>
<evidence type="ECO:0000313" key="15">
    <source>
        <dbReference type="Proteomes" id="UP000812031"/>
    </source>
</evidence>
<evidence type="ECO:0000256" key="9">
    <source>
        <dbReference type="ARBA" id="ARBA00023049"/>
    </source>
</evidence>
<feature type="transmembrane region" description="Helical" evidence="12">
    <location>
        <begin position="85"/>
        <end position="110"/>
    </location>
</feature>
<comment type="subcellular location">
    <subcellularLocation>
        <location evidence="1">Cell membrane</location>
        <topology evidence="1">Multi-pass membrane protein</topology>
    </subcellularLocation>
</comment>
<dbReference type="Proteomes" id="UP000812031">
    <property type="component" value="Unassembled WGS sequence"/>
</dbReference>
<evidence type="ECO:0000256" key="8">
    <source>
        <dbReference type="ARBA" id="ARBA00022989"/>
    </source>
</evidence>
<keyword evidence="15" id="KW-1185">Reference proteome</keyword>
<keyword evidence="8 12" id="KW-1133">Transmembrane helix</keyword>